<reference evidence="2 3" key="1">
    <citation type="submission" date="2024-02" db="EMBL/GenBank/DDBJ databases">
        <title>Haloferula sargassicola NBRC 104335.</title>
        <authorList>
            <person name="Ichikawa N."/>
            <person name="Katano-Makiyama Y."/>
            <person name="Hidaka K."/>
        </authorList>
    </citation>
    <scope>NUCLEOTIDE SEQUENCE [LARGE SCALE GENOMIC DNA]</scope>
    <source>
        <strain evidence="2 3">NBRC 104335</strain>
    </source>
</reference>
<evidence type="ECO:0000313" key="2">
    <source>
        <dbReference type="EMBL" id="GAA5482869.1"/>
    </source>
</evidence>
<sequence length="152" mass="16185">MTPKKELVARILEELRRQLAKMEHAAREAHAAASDPGSKAESKYDTRSLEASYLAAGQAQQVADLAAAVTLLASFEARDFDLDDEIDAGALVAVSGDEEGAWYLLAPAAGGLAIPDDGLEITVLTPASRLYQNLIGKTLGDEVEEGFVTELR</sequence>
<organism evidence="2 3">
    <name type="scientific">Haloferula sargassicola</name>
    <dbReference type="NCBI Taxonomy" id="490096"/>
    <lineage>
        <taxon>Bacteria</taxon>
        <taxon>Pseudomonadati</taxon>
        <taxon>Verrucomicrobiota</taxon>
        <taxon>Verrucomicrobiia</taxon>
        <taxon>Verrucomicrobiales</taxon>
        <taxon>Verrucomicrobiaceae</taxon>
        <taxon>Haloferula</taxon>
    </lineage>
</organism>
<keyword evidence="1" id="KW-0175">Coiled coil</keyword>
<keyword evidence="3" id="KW-1185">Reference proteome</keyword>
<dbReference type="Proteomes" id="UP001476282">
    <property type="component" value="Unassembled WGS sequence"/>
</dbReference>
<comment type="caution">
    <text evidence="2">The sequence shown here is derived from an EMBL/GenBank/DDBJ whole genome shotgun (WGS) entry which is preliminary data.</text>
</comment>
<gene>
    <name evidence="2" type="ORF">Hsar01_02094</name>
</gene>
<proteinExistence type="predicted"/>
<dbReference type="RefSeq" id="WP_353566997.1">
    <property type="nucleotide sequence ID" value="NZ_BAABRI010000010.1"/>
</dbReference>
<evidence type="ECO:0000313" key="3">
    <source>
        <dbReference type="Proteomes" id="UP001476282"/>
    </source>
</evidence>
<protein>
    <recommendedName>
        <fullName evidence="4">Transcription elongation factor GreAB</fullName>
    </recommendedName>
</protein>
<feature type="coiled-coil region" evidence="1">
    <location>
        <begin position="5"/>
        <end position="32"/>
    </location>
</feature>
<evidence type="ECO:0008006" key="4">
    <source>
        <dbReference type="Google" id="ProtNLM"/>
    </source>
</evidence>
<accession>A0ABP9UU54</accession>
<evidence type="ECO:0000256" key="1">
    <source>
        <dbReference type="SAM" id="Coils"/>
    </source>
</evidence>
<dbReference type="EMBL" id="BAABRI010000010">
    <property type="protein sequence ID" value="GAA5482869.1"/>
    <property type="molecule type" value="Genomic_DNA"/>
</dbReference>
<name>A0ABP9UU54_9BACT</name>